<reference evidence="1 2" key="1">
    <citation type="submission" date="2021-08" db="EMBL/GenBank/DDBJ databases">
        <title>Draft Genome Sequence of Phanerochaete sordida strain YK-624.</title>
        <authorList>
            <person name="Mori T."/>
            <person name="Dohra H."/>
            <person name="Suzuki T."/>
            <person name="Kawagishi H."/>
            <person name="Hirai H."/>
        </authorList>
    </citation>
    <scope>NUCLEOTIDE SEQUENCE [LARGE SCALE GENOMIC DNA]</scope>
    <source>
        <strain evidence="1 2">YK-624</strain>
    </source>
</reference>
<dbReference type="EMBL" id="BPQB01000103">
    <property type="protein sequence ID" value="GJE99168.1"/>
    <property type="molecule type" value="Genomic_DNA"/>
</dbReference>
<name>A0A9P3GNT5_9APHY</name>
<protein>
    <submittedName>
        <fullName evidence="1">Uncharacterized protein</fullName>
    </submittedName>
</protein>
<dbReference type="Proteomes" id="UP000703269">
    <property type="component" value="Unassembled WGS sequence"/>
</dbReference>
<evidence type="ECO:0000313" key="1">
    <source>
        <dbReference type="EMBL" id="GJE99168.1"/>
    </source>
</evidence>
<keyword evidence="2" id="KW-1185">Reference proteome</keyword>
<sequence length="143" mass="15648">MAFGTPLWLAAYAQLGRNVTFEPATRESHTLATRGPCAYVRRTSDTGTRISMPWPAVAHPPAGAFRPCATLARAGLAVPLLVWRWAPLKPRTSWRRSRCASLRRALRSRCNLARGGAWGRRACGGCAGLVRLTCVSGFLDWVN</sequence>
<dbReference type="AlphaFoldDB" id="A0A9P3GNT5"/>
<proteinExistence type="predicted"/>
<evidence type="ECO:0000313" key="2">
    <source>
        <dbReference type="Proteomes" id="UP000703269"/>
    </source>
</evidence>
<organism evidence="1 2">
    <name type="scientific">Phanerochaete sordida</name>
    <dbReference type="NCBI Taxonomy" id="48140"/>
    <lineage>
        <taxon>Eukaryota</taxon>
        <taxon>Fungi</taxon>
        <taxon>Dikarya</taxon>
        <taxon>Basidiomycota</taxon>
        <taxon>Agaricomycotina</taxon>
        <taxon>Agaricomycetes</taxon>
        <taxon>Polyporales</taxon>
        <taxon>Phanerochaetaceae</taxon>
        <taxon>Phanerochaete</taxon>
    </lineage>
</organism>
<gene>
    <name evidence="1" type="ORF">PsYK624_154150</name>
</gene>
<comment type="caution">
    <text evidence="1">The sequence shown here is derived from an EMBL/GenBank/DDBJ whole genome shotgun (WGS) entry which is preliminary data.</text>
</comment>
<accession>A0A9P3GNT5</accession>
<dbReference type="Gene3D" id="1.20.120.1630">
    <property type="match status" value="1"/>
</dbReference>